<feature type="compositionally biased region" description="Basic residues" evidence="1">
    <location>
        <begin position="571"/>
        <end position="583"/>
    </location>
</feature>
<feature type="compositionally biased region" description="Polar residues" evidence="1">
    <location>
        <begin position="246"/>
        <end position="255"/>
    </location>
</feature>
<evidence type="ECO:0000259" key="2">
    <source>
        <dbReference type="Pfam" id="PF10283"/>
    </source>
</evidence>
<dbReference type="GO" id="GO:0008408">
    <property type="term" value="F:3'-5' exonuclease activity"/>
    <property type="evidence" value="ECO:0007669"/>
    <property type="project" value="InterPro"/>
</dbReference>
<feature type="compositionally biased region" description="Polar residues" evidence="1">
    <location>
        <begin position="382"/>
        <end position="396"/>
    </location>
</feature>
<feature type="domain" description="PBZ-type" evidence="2">
    <location>
        <begin position="476"/>
        <end position="499"/>
    </location>
</feature>
<dbReference type="InterPro" id="IPR019406">
    <property type="entry name" value="APLF_PBZ"/>
</dbReference>
<feature type="region of interest" description="Disordered" evidence="1">
    <location>
        <begin position="498"/>
        <end position="583"/>
    </location>
</feature>
<dbReference type="GO" id="GO:0006302">
    <property type="term" value="P:double-strand break repair"/>
    <property type="evidence" value="ECO:0007669"/>
    <property type="project" value="InterPro"/>
</dbReference>
<dbReference type="GO" id="GO:0003906">
    <property type="term" value="F:DNA-(apurinic or apyrimidinic site) endonuclease activity"/>
    <property type="evidence" value="ECO:0007669"/>
    <property type="project" value="InterPro"/>
</dbReference>
<sequence>MRSITLIRTDINTEEININCTDEVLIGRGPLLQCNEKRISRKHGLLKLTQDGSLILEAMHTNPCFHKNRNTSLEAPLFKGQTVELKTGDQFGLLQDSFWYRVLVPEPEITKNILEHNVLQAPADTPKDPPIPVENVADNPSCITVTNEPSAVVANGSSPVKRKLPAWMSKYQEKIDRNVSPKKLKTERNPTPSTSALKALNCSLSLLVVLHVFEPYKITGHTIVLYALIFVLTGIPLELNKITNESVRTSASKESNANKKQRVQSKAHQMSQSGDEDTSMPAFDGHEVKKEQDVQSKVNKLSDDILTEGDSNPEERKDQPNLHQMSDDDYDDGKLSSGNVVKEETTVSANVHQLSDDDVDDNVDKLSFGNGQQNVLKEETTASENVHQLSDNVTDLSDTEAKAEFQTKTGESKNLSKDSKDRCGTNDQHDTAPESNSTRRTMCIYGHKCYRKHPDHKKKFSHPGDTDYDTAFANLPECPYGLGCYRKHKGHWQAYKHTKVHQRGNPGQDARPQRGTNVKPRKTHGKSSEEDDYDLNDSFLNDGSSDDYQPTDLDSDSDSVSDEVDEPDTKRMKKEAKKFVKKK</sequence>
<feature type="compositionally biased region" description="Basic and acidic residues" evidence="1">
    <location>
        <begin position="284"/>
        <end position="294"/>
    </location>
</feature>
<dbReference type="GO" id="GO:0005634">
    <property type="term" value="C:nucleus"/>
    <property type="evidence" value="ECO:0007669"/>
    <property type="project" value="TreeGrafter"/>
</dbReference>
<feature type="domain" description="PBZ-type" evidence="2">
    <location>
        <begin position="440"/>
        <end position="465"/>
    </location>
</feature>
<gene>
    <name evidence="3" type="ORF">TDIB3V08_LOCUS2486</name>
</gene>
<proteinExistence type="predicted"/>
<dbReference type="Gene3D" id="2.60.200.20">
    <property type="match status" value="1"/>
</dbReference>
<reference evidence="3" key="1">
    <citation type="submission" date="2020-11" db="EMBL/GenBank/DDBJ databases">
        <authorList>
            <person name="Tran Van P."/>
        </authorList>
    </citation>
    <scope>NUCLEOTIDE SEQUENCE</scope>
</reference>
<dbReference type="InterPro" id="IPR039253">
    <property type="entry name" value="APLF"/>
</dbReference>
<name>A0A7R8VCX2_TIMDO</name>
<accession>A0A7R8VCX2</accession>
<feature type="region of interest" description="Disordered" evidence="1">
    <location>
        <begin position="246"/>
        <end position="368"/>
    </location>
</feature>
<feature type="compositionally biased region" description="Polar residues" evidence="1">
    <location>
        <begin position="538"/>
        <end position="548"/>
    </location>
</feature>
<dbReference type="InterPro" id="IPR008984">
    <property type="entry name" value="SMAD_FHA_dom_sf"/>
</dbReference>
<dbReference type="EMBL" id="OA565023">
    <property type="protein sequence ID" value="CAD7196130.1"/>
    <property type="molecule type" value="Genomic_DNA"/>
</dbReference>
<dbReference type="SUPFAM" id="SSF49879">
    <property type="entry name" value="SMAD/FHA domain"/>
    <property type="match status" value="1"/>
</dbReference>
<feature type="region of interest" description="Disordered" evidence="1">
    <location>
        <begin position="379"/>
        <end position="398"/>
    </location>
</feature>
<organism evidence="3">
    <name type="scientific">Timema douglasi</name>
    <name type="common">Walking stick</name>
    <dbReference type="NCBI Taxonomy" id="61478"/>
    <lineage>
        <taxon>Eukaryota</taxon>
        <taxon>Metazoa</taxon>
        <taxon>Ecdysozoa</taxon>
        <taxon>Arthropoda</taxon>
        <taxon>Hexapoda</taxon>
        <taxon>Insecta</taxon>
        <taxon>Pterygota</taxon>
        <taxon>Neoptera</taxon>
        <taxon>Polyneoptera</taxon>
        <taxon>Phasmatodea</taxon>
        <taxon>Timematodea</taxon>
        <taxon>Timematoidea</taxon>
        <taxon>Timematidae</taxon>
        <taxon>Timema</taxon>
    </lineage>
</organism>
<evidence type="ECO:0000256" key="1">
    <source>
        <dbReference type="SAM" id="MobiDB-lite"/>
    </source>
</evidence>
<feature type="compositionally biased region" description="Acidic residues" evidence="1">
    <location>
        <begin position="553"/>
        <end position="566"/>
    </location>
</feature>
<dbReference type="PANTHER" id="PTHR21315:SF2">
    <property type="entry name" value="APRATAXIN AND PNK-LIKE FACTOR"/>
    <property type="match status" value="1"/>
</dbReference>
<protein>
    <recommendedName>
        <fullName evidence="2">PBZ-type domain-containing protein</fullName>
    </recommendedName>
</protein>
<dbReference type="AlphaFoldDB" id="A0A7R8VCX2"/>
<feature type="compositionally biased region" description="Basic and acidic residues" evidence="1">
    <location>
        <begin position="405"/>
        <end position="432"/>
    </location>
</feature>
<feature type="region of interest" description="Disordered" evidence="1">
    <location>
        <begin position="405"/>
        <end position="438"/>
    </location>
</feature>
<dbReference type="Pfam" id="PF10283">
    <property type="entry name" value="zf-CCHH"/>
    <property type="match status" value="2"/>
</dbReference>
<dbReference type="PANTHER" id="PTHR21315">
    <property type="entry name" value="APRATAXIN AND PNK-LIKE FACTOR-RELATED"/>
    <property type="match status" value="1"/>
</dbReference>
<evidence type="ECO:0000313" key="3">
    <source>
        <dbReference type="EMBL" id="CAD7196130.1"/>
    </source>
</evidence>
<dbReference type="CDD" id="cd22671">
    <property type="entry name" value="FHA_APTX-like"/>
    <property type="match status" value="1"/>
</dbReference>
<dbReference type="GO" id="GO:0035861">
    <property type="term" value="C:site of double-strand break"/>
    <property type="evidence" value="ECO:0007669"/>
    <property type="project" value="TreeGrafter"/>
</dbReference>